<sequence>MGRIILEDGSQYLPVKFRISEFYQQHPKGKIRTSLMRFDRQNNNPGFVESVLIKAEVYRDDATLLAEAYSQRRCEPQEPSFFECAETVAIGRALSDAGYSVYSEDLGDDPCKRKIMLDDGSFYLKAGFRIAWARREMPQMLIRKELLLMTPYQAIVKATIENEGEVLATAHAMRVWSDAHAAGHYFLESAETAAVARALSMIGYDLPPEESHEWDEHDNYSEAPVSADCYTQQFGEEAMPESGTGLSAPYCQTGVMSCQDSGQNPIMVGNTAVYTRVQYDTENGNGFFGGGENYEPGYGR</sequence>
<organism evidence="1 2">
    <name type="scientific">Eubacterium ramulus</name>
    <dbReference type="NCBI Taxonomy" id="39490"/>
    <lineage>
        <taxon>Bacteria</taxon>
        <taxon>Bacillati</taxon>
        <taxon>Bacillota</taxon>
        <taxon>Clostridia</taxon>
        <taxon>Eubacteriales</taxon>
        <taxon>Eubacteriaceae</taxon>
        <taxon>Eubacterium</taxon>
    </lineage>
</organism>
<evidence type="ECO:0000313" key="2">
    <source>
        <dbReference type="Proteomes" id="UP000431304"/>
    </source>
</evidence>
<accession>A0A844E5I4</accession>
<proteinExistence type="predicted"/>
<gene>
    <name evidence="1" type="ORF">GKE72_12370</name>
</gene>
<protein>
    <submittedName>
        <fullName evidence="1">Uncharacterized protein</fullName>
    </submittedName>
</protein>
<name>A0A844E5I4_EUBRA</name>
<reference evidence="1 2" key="1">
    <citation type="journal article" date="2019" name="Nat. Med.">
        <title>A library of human gut bacterial isolates paired with longitudinal multiomics data enables mechanistic microbiome research.</title>
        <authorList>
            <person name="Poyet M."/>
            <person name="Groussin M."/>
            <person name="Gibbons S.M."/>
            <person name="Avila-Pacheco J."/>
            <person name="Jiang X."/>
            <person name="Kearney S.M."/>
            <person name="Perrotta A.R."/>
            <person name="Berdy B."/>
            <person name="Zhao S."/>
            <person name="Lieberman T.D."/>
            <person name="Swanson P.K."/>
            <person name="Smith M."/>
            <person name="Roesemann S."/>
            <person name="Alexander J.E."/>
            <person name="Rich S.A."/>
            <person name="Livny J."/>
            <person name="Vlamakis H."/>
            <person name="Clish C."/>
            <person name="Bullock K."/>
            <person name="Deik A."/>
            <person name="Scott J."/>
            <person name="Pierce K.A."/>
            <person name="Xavier R.J."/>
            <person name="Alm E.J."/>
        </authorList>
    </citation>
    <scope>NUCLEOTIDE SEQUENCE [LARGE SCALE GENOMIC DNA]</scope>
    <source>
        <strain evidence="1 2">BIOML-A3</strain>
    </source>
</reference>
<dbReference type="AlphaFoldDB" id="A0A844E5I4"/>
<dbReference type="EMBL" id="WKRA01000022">
    <property type="protein sequence ID" value="MSD16838.1"/>
    <property type="molecule type" value="Genomic_DNA"/>
</dbReference>
<dbReference type="Proteomes" id="UP000431304">
    <property type="component" value="Unassembled WGS sequence"/>
</dbReference>
<dbReference type="GeneID" id="42786302"/>
<dbReference type="RefSeq" id="WP_021738851.1">
    <property type="nucleotide sequence ID" value="NZ_CABKSU010000042.1"/>
</dbReference>
<comment type="caution">
    <text evidence="1">The sequence shown here is derived from an EMBL/GenBank/DDBJ whole genome shotgun (WGS) entry which is preliminary data.</text>
</comment>
<evidence type="ECO:0000313" key="1">
    <source>
        <dbReference type="EMBL" id="MSD16838.1"/>
    </source>
</evidence>